<evidence type="ECO:0000313" key="3">
    <source>
        <dbReference type="Proteomes" id="UP000005143"/>
    </source>
</evidence>
<dbReference type="InterPro" id="IPR036291">
    <property type="entry name" value="NAD(P)-bd_dom_sf"/>
</dbReference>
<protein>
    <submittedName>
        <fullName evidence="2">NAD-dependent epimerase/dehydratase</fullName>
    </submittedName>
</protein>
<dbReference type="PANTHER" id="PTHR48079:SF6">
    <property type="entry name" value="NAD(P)-BINDING DOMAIN-CONTAINING PROTEIN-RELATED"/>
    <property type="match status" value="1"/>
</dbReference>
<reference evidence="2 3" key="1">
    <citation type="journal article" date="2013" name="Biodegradation">
        <title>Quantitative proteomic analysis of ibuprofen-degrading Patulibacter sp. strain I11.</title>
        <authorList>
            <person name="Almeida B."/>
            <person name="Kjeldal H."/>
            <person name="Lolas I."/>
            <person name="Knudsen A.D."/>
            <person name="Carvalho G."/>
            <person name="Nielsen K.L."/>
            <person name="Barreto Crespo M.T."/>
            <person name="Stensballe A."/>
            <person name="Nielsen J.L."/>
        </authorList>
    </citation>
    <scope>NUCLEOTIDE SEQUENCE [LARGE SCALE GENOMIC DNA]</scope>
    <source>
        <strain evidence="2 3">I11</strain>
    </source>
</reference>
<feature type="domain" description="NAD-dependent epimerase/dehydratase" evidence="1">
    <location>
        <begin position="15"/>
        <end position="256"/>
    </location>
</feature>
<dbReference type="OrthoDB" id="9795501at2"/>
<dbReference type="Pfam" id="PF01370">
    <property type="entry name" value="Epimerase"/>
    <property type="match status" value="1"/>
</dbReference>
<dbReference type="RefSeq" id="WP_007575253.1">
    <property type="nucleotide sequence ID" value="NZ_AGUD01000202.1"/>
</dbReference>
<name>H0E6C6_9ACTN</name>
<dbReference type="PANTHER" id="PTHR48079">
    <property type="entry name" value="PROTEIN YEEZ"/>
    <property type="match status" value="1"/>
</dbReference>
<proteinExistence type="predicted"/>
<dbReference type="GO" id="GO:0005737">
    <property type="term" value="C:cytoplasm"/>
    <property type="evidence" value="ECO:0007669"/>
    <property type="project" value="TreeGrafter"/>
</dbReference>
<comment type="caution">
    <text evidence="2">The sequence shown here is derived from an EMBL/GenBank/DDBJ whole genome shotgun (WGS) entry which is preliminary data.</text>
</comment>
<dbReference type="GO" id="GO:0004029">
    <property type="term" value="F:aldehyde dehydrogenase (NAD+) activity"/>
    <property type="evidence" value="ECO:0007669"/>
    <property type="project" value="TreeGrafter"/>
</dbReference>
<keyword evidence="3" id="KW-1185">Reference proteome</keyword>
<accession>H0E6C6</accession>
<gene>
    <name evidence="2" type="ORF">PAI11_23760</name>
</gene>
<dbReference type="EMBL" id="AGUD01000202">
    <property type="protein sequence ID" value="EHN10770.1"/>
    <property type="molecule type" value="Genomic_DNA"/>
</dbReference>
<dbReference type="Gene3D" id="3.40.50.720">
    <property type="entry name" value="NAD(P)-binding Rossmann-like Domain"/>
    <property type="match status" value="1"/>
</dbReference>
<dbReference type="AlphaFoldDB" id="H0E6C6"/>
<dbReference type="Proteomes" id="UP000005143">
    <property type="component" value="Unassembled WGS sequence"/>
</dbReference>
<evidence type="ECO:0000259" key="1">
    <source>
        <dbReference type="Pfam" id="PF01370"/>
    </source>
</evidence>
<dbReference type="InterPro" id="IPR051783">
    <property type="entry name" value="NAD(P)-dependent_oxidoreduct"/>
</dbReference>
<dbReference type="InterPro" id="IPR001509">
    <property type="entry name" value="Epimerase_deHydtase"/>
</dbReference>
<sequence length="349" mass="36819">MPSKSDAGRTSGLNVAVTGPTGAVGRAAIDALERSDEIGRIIGLCRRGGDPAAYGWTKTELRQGDVADPQAVRDLVTGADVVLHLAFLVLADEDEGARTNLTGSRTVFDEAVTAGVKRIVHVSSITAYGSPPGGGLVTEEQPLHQPGPGRPYASHKVEAERELEVHVAGTETEAYVIRPALVAGPAAHLVIRSLPYVRLGQRLPSAMLALLDQMPILKPVLPDPGAEFQVVHHDDLASALLAAVLGRGTPGAYNIAGPGTFTVRDLASALGWYTVPLPELAADAVAEIADRLPFLPPEAQWLDAARRPVHVDAEKARRELGWTPEHDAGDAIRETVRAHRADLTAAVDG</sequence>
<evidence type="ECO:0000313" key="2">
    <source>
        <dbReference type="EMBL" id="EHN10770.1"/>
    </source>
</evidence>
<dbReference type="SUPFAM" id="SSF51735">
    <property type="entry name" value="NAD(P)-binding Rossmann-fold domains"/>
    <property type="match status" value="1"/>
</dbReference>
<organism evidence="2 3">
    <name type="scientific">Patulibacter medicamentivorans</name>
    <dbReference type="NCBI Taxonomy" id="1097667"/>
    <lineage>
        <taxon>Bacteria</taxon>
        <taxon>Bacillati</taxon>
        <taxon>Actinomycetota</taxon>
        <taxon>Thermoleophilia</taxon>
        <taxon>Solirubrobacterales</taxon>
        <taxon>Patulibacteraceae</taxon>
        <taxon>Patulibacter</taxon>
    </lineage>
</organism>